<name>A0A6J4L0U6_9ACTN</name>
<reference evidence="2" key="1">
    <citation type="submission" date="2020-02" db="EMBL/GenBank/DDBJ databases">
        <authorList>
            <person name="Meier V. D."/>
        </authorList>
    </citation>
    <scope>NUCLEOTIDE SEQUENCE</scope>
    <source>
        <strain evidence="2">AVDCRST_MAG48</strain>
    </source>
</reference>
<evidence type="ECO:0000313" key="2">
    <source>
        <dbReference type="EMBL" id="CAA9319917.1"/>
    </source>
</evidence>
<evidence type="ECO:0000256" key="1">
    <source>
        <dbReference type="SAM" id="MobiDB-lite"/>
    </source>
</evidence>
<sequence length="406" mass="42817">APRPRPDPPRAAGPAAARGPRRHLPAGDRHVHPRPAGPGRGAGDRRRHRAAVADDVPGGVRRGPAPDRPGQRRRRAPPGAAGRGRGVRGDVDALRGRSDPGGAAGRPAAAGTGGGLRLDRRPGDGDRRADGDQPRADDRLPGGGQRRRPGPRTARRRGAADGRRLALDVLGPRRGRSRAVRVGGRHVPRDAAAGATGLRSRGAREHGPDGGAAQDPQAVALPRDLLPGDHRLLRLHRHQLLRLPDLVRLLGVGVQRGVRHQRHLHDPQHPGLPTAGHAGVGGPPAEPGAAGRDRGRAGRPAVRRDRGAVGPGLGVPVGRHRRERAGHHRLGHPDAGAGQRQPGDRGRPAGRPVLRDRRSRLPARRTARRFAGRHGRRDGRGPRPGGRPAGRRPAAAPRGSRPGRVL</sequence>
<accession>A0A6J4L0U6</accession>
<dbReference type="AlphaFoldDB" id="A0A6J4L0U6"/>
<feature type="region of interest" description="Disordered" evidence="1">
    <location>
        <begin position="259"/>
        <end position="406"/>
    </location>
</feature>
<feature type="non-terminal residue" evidence="2">
    <location>
        <position position="1"/>
    </location>
</feature>
<organism evidence="2">
    <name type="scientific">uncultured Friedmanniella sp</name>
    <dbReference type="NCBI Taxonomy" id="335381"/>
    <lineage>
        <taxon>Bacteria</taxon>
        <taxon>Bacillati</taxon>
        <taxon>Actinomycetota</taxon>
        <taxon>Actinomycetes</taxon>
        <taxon>Propionibacteriales</taxon>
        <taxon>Nocardioidaceae</taxon>
        <taxon>Friedmanniella</taxon>
        <taxon>environmental samples</taxon>
    </lineage>
</organism>
<proteinExistence type="predicted"/>
<feature type="compositionally biased region" description="Basic residues" evidence="1">
    <location>
        <begin position="145"/>
        <end position="157"/>
    </location>
</feature>
<dbReference type="EMBL" id="CADCTS010000369">
    <property type="protein sequence ID" value="CAA9319917.1"/>
    <property type="molecule type" value="Genomic_DNA"/>
</dbReference>
<protein>
    <submittedName>
        <fullName evidence="2">Multidrug resistance transporter, Bcr/CflA family</fullName>
    </submittedName>
</protein>
<feature type="compositionally biased region" description="Basic residues" evidence="1">
    <location>
        <begin position="357"/>
        <end position="377"/>
    </location>
</feature>
<feature type="compositionally biased region" description="Basic residues" evidence="1">
    <location>
        <begin position="173"/>
        <end position="186"/>
    </location>
</feature>
<feature type="non-terminal residue" evidence="2">
    <location>
        <position position="406"/>
    </location>
</feature>
<feature type="compositionally biased region" description="Basic residues" evidence="1">
    <location>
        <begin position="318"/>
        <end position="330"/>
    </location>
</feature>
<feature type="compositionally biased region" description="Basic and acidic residues" evidence="1">
    <location>
        <begin position="291"/>
        <end position="307"/>
    </location>
</feature>
<feature type="compositionally biased region" description="Basic and acidic residues" evidence="1">
    <location>
        <begin position="87"/>
        <end position="98"/>
    </location>
</feature>
<gene>
    <name evidence="2" type="ORF">AVDCRST_MAG48-2578</name>
</gene>
<feature type="region of interest" description="Disordered" evidence="1">
    <location>
        <begin position="1"/>
        <end position="216"/>
    </location>
</feature>
<feature type="compositionally biased region" description="Basic and acidic residues" evidence="1">
    <location>
        <begin position="117"/>
        <end position="140"/>
    </location>
</feature>
<feature type="compositionally biased region" description="Low complexity" evidence="1">
    <location>
        <begin position="391"/>
        <end position="406"/>
    </location>
</feature>